<keyword evidence="3" id="KW-1185">Reference proteome</keyword>
<accession>B8EPX1</accession>
<protein>
    <submittedName>
        <fullName evidence="2">Photosynthetic complex assembly protein</fullName>
    </submittedName>
</protein>
<dbReference type="RefSeq" id="WP_012591045.1">
    <property type="nucleotide sequence ID" value="NC_011666.1"/>
</dbReference>
<gene>
    <name evidence="2" type="ordered locus">Msil_2035</name>
</gene>
<feature type="transmembrane region" description="Helical" evidence="1">
    <location>
        <begin position="108"/>
        <end position="127"/>
    </location>
</feature>
<proteinExistence type="predicted"/>
<evidence type="ECO:0000313" key="3">
    <source>
        <dbReference type="Proteomes" id="UP000002257"/>
    </source>
</evidence>
<dbReference type="NCBIfam" id="NF040894">
    <property type="entry name" value="puhB_PGC"/>
    <property type="match status" value="1"/>
</dbReference>
<reference evidence="2 3" key="1">
    <citation type="journal article" date="2010" name="J. Bacteriol.">
        <title>Complete genome sequence of the aerobic facultative methanotroph Methylocella silvestris BL2.</title>
        <authorList>
            <person name="Chen Y."/>
            <person name="Crombie A."/>
            <person name="Rahman M.T."/>
            <person name="Dedysh S.N."/>
            <person name="Liesack W."/>
            <person name="Stott M.B."/>
            <person name="Alam M."/>
            <person name="Theisen A.R."/>
            <person name="Murrell J.C."/>
            <person name="Dunfield P.F."/>
        </authorList>
    </citation>
    <scope>NUCLEOTIDE SEQUENCE [LARGE SCALE GENOMIC DNA]</scope>
    <source>
        <strain evidence="3">DSM 15510 / CIP 108128 / LMG 27833 / NCIMB 13906 / BL2</strain>
    </source>
</reference>
<name>B8EPX1_METSB</name>
<evidence type="ECO:0000313" key="2">
    <source>
        <dbReference type="EMBL" id="ACK50975.1"/>
    </source>
</evidence>
<organism evidence="2 3">
    <name type="scientific">Methylocella silvestris (strain DSM 15510 / CIP 108128 / LMG 27833 / NCIMB 13906 / BL2)</name>
    <dbReference type="NCBI Taxonomy" id="395965"/>
    <lineage>
        <taxon>Bacteria</taxon>
        <taxon>Pseudomonadati</taxon>
        <taxon>Pseudomonadota</taxon>
        <taxon>Alphaproteobacteria</taxon>
        <taxon>Hyphomicrobiales</taxon>
        <taxon>Beijerinckiaceae</taxon>
        <taxon>Methylocella</taxon>
    </lineage>
</organism>
<dbReference type="STRING" id="395965.Msil_2035"/>
<keyword evidence="1" id="KW-0472">Membrane</keyword>
<feature type="transmembrane region" description="Helical" evidence="1">
    <location>
        <begin position="74"/>
        <end position="96"/>
    </location>
</feature>
<keyword evidence="1" id="KW-1133">Transmembrane helix</keyword>
<dbReference type="InterPro" id="IPR054839">
    <property type="entry name" value="puhB_PGC"/>
</dbReference>
<dbReference type="HOGENOM" id="CLU_091008_0_0_5"/>
<keyword evidence="1" id="KW-0812">Transmembrane</keyword>
<dbReference type="eggNOG" id="COG3428">
    <property type="taxonomic scope" value="Bacteria"/>
</dbReference>
<dbReference type="Proteomes" id="UP000002257">
    <property type="component" value="Chromosome"/>
</dbReference>
<feature type="transmembrane region" description="Helical" evidence="1">
    <location>
        <begin position="44"/>
        <end position="62"/>
    </location>
</feature>
<dbReference type="KEGG" id="msl:Msil_2035"/>
<dbReference type="OrthoDB" id="7345733at2"/>
<sequence>MIQDDFEFEPIRGLPQPLPDGEKLLWQGAPDWGRLTRSVFHVRAVAVYFALLLAWGVGSAAADGLGLRGAAQSFLWLVSLAMLSCGMLTLIAWLTAKTTVYSITSKRIVMRIGVALPITINFPFTIVDSAALKADAEGFGDIALALSGTDKFAYLILWPHARPWRWAKPEPMLRAVPQAARVSAILAGALTSFSSATKRSAPGLKVYEGSRPNRDACGCADQDSAAMQEKAS</sequence>
<dbReference type="EMBL" id="CP001280">
    <property type="protein sequence ID" value="ACK50975.1"/>
    <property type="molecule type" value="Genomic_DNA"/>
</dbReference>
<evidence type="ECO:0000256" key="1">
    <source>
        <dbReference type="SAM" id="Phobius"/>
    </source>
</evidence>
<dbReference type="AlphaFoldDB" id="B8EPX1"/>